<feature type="domain" description="Gelsolin-like" evidence="2">
    <location>
        <begin position="4"/>
        <end position="69"/>
    </location>
</feature>
<comment type="caution">
    <text evidence="3">The sequence shown here is derived from an EMBL/GenBank/DDBJ whole genome shotgun (WGS) entry which is preliminary data.</text>
</comment>
<reference evidence="3" key="1">
    <citation type="journal article" date="2023" name="IScience">
        <title>Live-bearing cockroach genome reveals convergent evolutionary mechanisms linked to viviparity in insects and beyond.</title>
        <authorList>
            <person name="Fouks B."/>
            <person name="Harrison M.C."/>
            <person name="Mikhailova A.A."/>
            <person name="Marchal E."/>
            <person name="English S."/>
            <person name="Carruthers M."/>
            <person name="Jennings E.C."/>
            <person name="Chiamaka E.L."/>
            <person name="Frigard R.A."/>
            <person name="Pippel M."/>
            <person name="Attardo G.M."/>
            <person name="Benoit J.B."/>
            <person name="Bornberg-Bauer E."/>
            <person name="Tobe S.S."/>
        </authorList>
    </citation>
    <scope>NUCLEOTIDE SEQUENCE</scope>
    <source>
        <strain evidence="3">Stay&amp;Tobe</strain>
    </source>
</reference>
<dbReference type="GO" id="GO:0005737">
    <property type="term" value="C:cytoplasm"/>
    <property type="evidence" value="ECO:0007669"/>
    <property type="project" value="TreeGrafter"/>
</dbReference>
<evidence type="ECO:0000259" key="2">
    <source>
        <dbReference type="Pfam" id="PF00626"/>
    </source>
</evidence>
<evidence type="ECO:0000313" key="4">
    <source>
        <dbReference type="Proteomes" id="UP001233999"/>
    </source>
</evidence>
<keyword evidence="1" id="KW-0677">Repeat</keyword>
<feature type="non-terminal residue" evidence="3">
    <location>
        <position position="1"/>
    </location>
</feature>
<proteinExistence type="predicted"/>
<dbReference type="GO" id="GO:0008154">
    <property type="term" value="P:actin polymerization or depolymerization"/>
    <property type="evidence" value="ECO:0007669"/>
    <property type="project" value="TreeGrafter"/>
</dbReference>
<protein>
    <recommendedName>
        <fullName evidence="2">Gelsolin-like domain-containing protein</fullName>
    </recommendedName>
</protein>
<organism evidence="3 4">
    <name type="scientific">Diploptera punctata</name>
    <name type="common">Pacific beetle cockroach</name>
    <dbReference type="NCBI Taxonomy" id="6984"/>
    <lineage>
        <taxon>Eukaryota</taxon>
        <taxon>Metazoa</taxon>
        <taxon>Ecdysozoa</taxon>
        <taxon>Arthropoda</taxon>
        <taxon>Hexapoda</taxon>
        <taxon>Insecta</taxon>
        <taxon>Pterygota</taxon>
        <taxon>Neoptera</taxon>
        <taxon>Polyneoptera</taxon>
        <taxon>Dictyoptera</taxon>
        <taxon>Blattodea</taxon>
        <taxon>Blaberoidea</taxon>
        <taxon>Blaberidae</taxon>
        <taxon>Diplopterinae</taxon>
        <taxon>Diploptera</taxon>
    </lineage>
</organism>
<keyword evidence="4" id="KW-1185">Reference proteome</keyword>
<dbReference type="GO" id="GO:0051014">
    <property type="term" value="P:actin filament severing"/>
    <property type="evidence" value="ECO:0007669"/>
    <property type="project" value="TreeGrafter"/>
</dbReference>
<dbReference type="InterPro" id="IPR029006">
    <property type="entry name" value="ADF-H/Gelsolin-like_dom_sf"/>
</dbReference>
<dbReference type="CDD" id="cd11288">
    <property type="entry name" value="gelsolin_S5_like"/>
    <property type="match status" value="1"/>
</dbReference>
<dbReference type="GO" id="GO:0051015">
    <property type="term" value="F:actin filament binding"/>
    <property type="evidence" value="ECO:0007669"/>
    <property type="project" value="InterPro"/>
</dbReference>
<dbReference type="Proteomes" id="UP001233999">
    <property type="component" value="Unassembled WGS sequence"/>
</dbReference>
<evidence type="ECO:0000256" key="1">
    <source>
        <dbReference type="ARBA" id="ARBA00022737"/>
    </source>
</evidence>
<dbReference type="PANTHER" id="PTHR11977">
    <property type="entry name" value="VILLIN"/>
    <property type="match status" value="1"/>
</dbReference>
<feature type="non-terminal residue" evidence="3">
    <location>
        <position position="397"/>
    </location>
</feature>
<sequence length="397" mass="44692">NVEYGLLVTQDCYILDTVSAGIFVWIGKHCTKEEKVEAMKRAEKFLTSNNYPVWTKVNRIVEGGEPSTFKQYFSGWREAEDQIGLGRVFTLEQIAASMPETDFDPSTLHAGKIRALCKKCRKSIWFMPDNGSENYIIYFWQGRDTVQVRVTQGNEPRHFLRIFKGKMIVFLGGKASGFRNLKDHDTYDVDGTRLFQVRGTCADDVRAVQVPEVSASLSSDDVFVLETPGATYVWIGKGASDEEKEMAEKAVGLVSPDCEPVTVLEGEEPAHFWDALGGQGDYKKGFDGQTTPLLLPRLFHCHVSPVGKLRVEEITHFRQELIILDDIMIAGTGMIDYLIFRYEGPAGRWRLHGIKYGTKWSETFPPKSRPTARAKDHLNNSELNAIVTLGLNGRARI</sequence>
<dbReference type="InterPro" id="IPR007122">
    <property type="entry name" value="Villin/Gelsolin"/>
</dbReference>
<dbReference type="Pfam" id="PF00626">
    <property type="entry name" value="Gelsolin"/>
    <property type="match status" value="2"/>
</dbReference>
<name>A0AAD8ACQ2_DIPPU</name>
<gene>
    <name evidence="3" type="ORF">L9F63_027096</name>
</gene>
<dbReference type="Gene3D" id="3.40.20.10">
    <property type="entry name" value="Severin"/>
    <property type="match status" value="3"/>
</dbReference>
<dbReference type="AlphaFoldDB" id="A0AAD8ACQ2"/>
<dbReference type="InterPro" id="IPR007123">
    <property type="entry name" value="Gelsolin-like_dom"/>
</dbReference>
<dbReference type="EMBL" id="JASPKZ010002031">
    <property type="protein sequence ID" value="KAJ9596280.1"/>
    <property type="molecule type" value="Genomic_DNA"/>
</dbReference>
<dbReference type="SUPFAM" id="SSF55753">
    <property type="entry name" value="Actin depolymerizing proteins"/>
    <property type="match status" value="3"/>
</dbReference>
<dbReference type="GO" id="GO:0051016">
    <property type="term" value="P:barbed-end actin filament capping"/>
    <property type="evidence" value="ECO:0007669"/>
    <property type="project" value="TreeGrafter"/>
</dbReference>
<feature type="domain" description="Gelsolin-like" evidence="2">
    <location>
        <begin position="206"/>
        <end position="273"/>
    </location>
</feature>
<dbReference type="PANTHER" id="PTHR11977:SF123">
    <property type="entry name" value="GELSOLIN"/>
    <property type="match status" value="1"/>
</dbReference>
<dbReference type="FunFam" id="3.40.20.10:FF:000001">
    <property type="entry name" value="Gelsolin"/>
    <property type="match status" value="1"/>
</dbReference>
<dbReference type="SMART" id="SM00262">
    <property type="entry name" value="GEL"/>
    <property type="match status" value="2"/>
</dbReference>
<dbReference type="GO" id="GO:0015629">
    <property type="term" value="C:actin cytoskeleton"/>
    <property type="evidence" value="ECO:0007669"/>
    <property type="project" value="TreeGrafter"/>
</dbReference>
<accession>A0AAD8ACQ2</accession>
<reference evidence="3" key="2">
    <citation type="submission" date="2023-05" db="EMBL/GenBank/DDBJ databases">
        <authorList>
            <person name="Fouks B."/>
        </authorList>
    </citation>
    <scope>NUCLEOTIDE SEQUENCE</scope>
    <source>
        <strain evidence="3">Stay&amp;Tobe</strain>
        <tissue evidence="3">Testes</tissue>
    </source>
</reference>
<dbReference type="GO" id="GO:0005546">
    <property type="term" value="F:phosphatidylinositol-4,5-bisphosphate binding"/>
    <property type="evidence" value="ECO:0007669"/>
    <property type="project" value="TreeGrafter"/>
</dbReference>
<evidence type="ECO:0000313" key="3">
    <source>
        <dbReference type="EMBL" id="KAJ9596280.1"/>
    </source>
</evidence>
<dbReference type="PRINTS" id="PR00597">
    <property type="entry name" value="GELSOLIN"/>
</dbReference>